<sequence length="475" mass="51996">MSVSTHSKKAADNDADAKLLSNKEVYSLINSLRSEVQSLQSVRNSDASEVQCLHMQLSSPPPPGASFQPFSRVRTSAYDCFMQEPYWAADRFGRLQGDGSNFPEWVASLNHVLCVAFNSKASIEDSPSLLDGRSPQENRAISHFIAASIPHDFALCMGVIPSRSMAKEFFDAIKARCCPGSRFHKLKVVRELLRILVASASNTTNTSIVLSLCRTFAMFKKLGIKADELKGLLAQATCRAPPTLDQLITAAILSKGDEKPSLTFVGQVIINASQRGTKQPREPSPFVYHLSDPPDAPTIYSRPRSPYSSRPSVSSGDVPRPASHIVDRFGASCFHCRRTGHWCADFPFTKGMANPNPRPSSPAPFCPTRPATPDQRSQQGPGTHYHREHVSQVQFVERDASDKVLIDTGASIHLSGSMRFATCICSISPFRIFFADTNSSVLILQMTTLKLPVNGGSVLVHDVAFSDKISRNILS</sequence>
<evidence type="ECO:0000313" key="2">
    <source>
        <dbReference type="EMBL" id="MBW0538687.1"/>
    </source>
</evidence>
<reference evidence="2" key="1">
    <citation type="submission" date="2021-03" db="EMBL/GenBank/DDBJ databases">
        <title>Draft genome sequence of rust myrtle Austropuccinia psidii MF-1, a brazilian biotype.</title>
        <authorList>
            <person name="Quecine M.C."/>
            <person name="Pachon D.M.R."/>
            <person name="Bonatelli M.L."/>
            <person name="Correr F.H."/>
            <person name="Franceschini L.M."/>
            <person name="Leite T.F."/>
            <person name="Margarido G.R.A."/>
            <person name="Almeida C.A."/>
            <person name="Ferrarezi J.A."/>
            <person name="Labate C.A."/>
        </authorList>
    </citation>
    <scope>NUCLEOTIDE SEQUENCE</scope>
    <source>
        <strain evidence="2">MF-1</strain>
    </source>
</reference>
<accession>A0A9Q3FHS1</accession>
<proteinExistence type="predicted"/>
<feature type="region of interest" description="Disordered" evidence="1">
    <location>
        <begin position="274"/>
        <end position="320"/>
    </location>
</feature>
<protein>
    <submittedName>
        <fullName evidence="2">Uncharacterized protein</fullName>
    </submittedName>
</protein>
<keyword evidence="3" id="KW-1185">Reference proteome</keyword>
<dbReference type="AlphaFoldDB" id="A0A9Q3FHS1"/>
<feature type="region of interest" description="Disordered" evidence="1">
    <location>
        <begin position="354"/>
        <end position="385"/>
    </location>
</feature>
<evidence type="ECO:0000313" key="3">
    <source>
        <dbReference type="Proteomes" id="UP000765509"/>
    </source>
</evidence>
<name>A0A9Q3FHS1_9BASI</name>
<comment type="caution">
    <text evidence="2">The sequence shown here is derived from an EMBL/GenBank/DDBJ whole genome shotgun (WGS) entry which is preliminary data.</text>
</comment>
<organism evidence="2 3">
    <name type="scientific">Austropuccinia psidii MF-1</name>
    <dbReference type="NCBI Taxonomy" id="1389203"/>
    <lineage>
        <taxon>Eukaryota</taxon>
        <taxon>Fungi</taxon>
        <taxon>Dikarya</taxon>
        <taxon>Basidiomycota</taxon>
        <taxon>Pucciniomycotina</taxon>
        <taxon>Pucciniomycetes</taxon>
        <taxon>Pucciniales</taxon>
        <taxon>Sphaerophragmiaceae</taxon>
        <taxon>Austropuccinia</taxon>
    </lineage>
</organism>
<dbReference type="OrthoDB" id="2505547at2759"/>
<evidence type="ECO:0000256" key="1">
    <source>
        <dbReference type="SAM" id="MobiDB-lite"/>
    </source>
</evidence>
<feature type="non-terminal residue" evidence="2">
    <location>
        <position position="475"/>
    </location>
</feature>
<dbReference type="Proteomes" id="UP000765509">
    <property type="component" value="Unassembled WGS sequence"/>
</dbReference>
<feature type="compositionally biased region" description="Pro residues" evidence="1">
    <location>
        <begin position="356"/>
        <end position="367"/>
    </location>
</feature>
<feature type="compositionally biased region" description="Low complexity" evidence="1">
    <location>
        <begin position="300"/>
        <end position="320"/>
    </location>
</feature>
<gene>
    <name evidence="2" type="ORF">O181_078402</name>
</gene>
<dbReference type="EMBL" id="AVOT02043258">
    <property type="protein sequence ID" value="MBW0538687.1"/>
    <property type="molecule type" value="Genomic_DNA"/>
</dbReference>